<gene>
    <name evidence="1" type="ORF">OB69_03975</name>
</gene>
<dbReference type="Proteomes" id="UP000036908">
    <property type="component" value="Unassembled WGS sequence"/>
</dbReference>
<evidence type="ECO:0000313" key="1">
    <source>
        <dbReference type="EMBL" id="KOF04146.1"/>
    </source>
</evidence>
<protein>
    <submittedName>
        <fullName evidence="1">Uncharacterized protein</fullName>
    </submittedName>
</protein>
<dbReference type="OrthoDB" id="982922at2"/>
<comment type="caution">
    <text evidence="1">The sequence shown here is derived from an EMBL/GenBank/DDBJ whole genome shotgun (WGS) entry which is preliminary data.</text>
</comment>
<dbReference type="RefSeq" id="WP_053222384.1">
    <property type="nucleotide sequence ID" value="NZ_JSVA01000004.1"/>
</dbReference>
<keyword evidence="2" id="KW-1185">Reference proteome</keyword>
<dbReference type="PATRIC" id="fig|1566026.4.peg.2564"/>
<dbReference type="EMBL" id="JSVA01000004">
    <property type="protein sequence ID" value="KOF04146.1"/>
    <property type="molecule type" value="Genomic_DNA"/>
</dbReference>
<reference evidence="2" key="1">
    <citation type="submission" date="2014-11" db="EMBL/GenBank/DDBJ databases">
        <title>Genome sequencing of Roseivirga sp. D-25.</title>
        <authorList>
            <person name="Selvaratnam C."/>
            <person name="Thevarajoo S."/>
            <person name="Goh K.M."/>
            <person name="Eee R."/>
            <person name="Chan K.-G."/>
            <person name="Chong C.S."/>
        </authorList>
    </citation>
    <scope>NUCLEOTIDE SEQUENCE [LARGE SCALE GENOMIC DNA]</scope>
    <source>
        <strain evidence="2">D-25</strain>
    </source>
</reference>
<accession>A0A0L8API7</accession>
<name>A0A0L8API7_9BACT</name>
<dbReference type="AlphaFoldDB" id="A0A0L8API7"/>
<organism evidence="1 2">
    <name type="scientific">Roseivirga seohaensis subsp. aquiponti</name>
    <dbReference type="NCBI Taxonomy" id="1566026"/>
    <lineage>
        <taxon>Bacteria</taxon>
        <taxon>Pseudomonadati</taxon>
        <taxon>Bacteroidota</taxon>
        <taxon>Cytophagia</taxon>
        <taxon>Cytophagales</taxon>
        <taxon>Roseivirgaceae</taxon>
        <taxon>Roseivirga</taxon>
    </lineage>
</organism>
<evidence type="ECO:0000313" key="2">
    <source>
        <dbReference type="Proteomes" id="UP000036908"/>
    </source>
</evidence>
<proteinExistence type="predicted"/>
<sequence>MKLRQTLKQWLLLILQGGNVEESKKQEKYQRQPKSKFIREWRKKSFDSALRGIDVKEVISQAQTAMSELKVSASSIYDQKIIEYTNSIKADSQELEKINKNPEAYLQMTINTLPEADHQNVTKLMVELTKVQDDLQNTTVRLLDLQNEYNYD</sequence>